<dbReference type="AlphaFoldDB" id="A0A7J0DRU1"/>
<proteinExistence type="predicted"/>
<dbReference type="Proteomes" id="UP000585474">
    <property type="component" value="Unassembled WGS sequence"/>
</dbReference>
<dbReference type="InterPro" id="IPR034565">
    <property type="entry name" value="Put_cell_wall"/>
</dbReference>
<reference evidence="2" key="1">
    <citation type="submission" date="2019-07" db="EMBL/GenBank/DDBJ databases">
        <title>De Novo Assembly of kiwifruit Actinidia rufa.</title>
        <authorList>
            <person name="Sugita-Konishi S."/>
            <person name="Sato K."/>
            <person name="Mori E."/>
            <person name="Abe Y."/>
            <person name="Kisaki G."/>
            <person name="Hamano K."/>
            <person name="Suezawa K."/>
            <person name="Otani M."/>
            <person name="Fukuda T."/>
            <person name="Manabe T."/>
            <person name="Gomi K."/>
            <person name="Tabuchi M."/>
            <person name="Akimitsu K."/>
            <person name="Kataoka I."/>
        </authorList>
    </citation>
    <scope>NUCLEOTIDE SEQUENCE [LARGE SCALE GENOMIC DNA]</scope>
    <source>
        <strain evidence="2">cv. Fuchu</strain>
    </source>
</reference>
<evidence type="ECO:0000313" key="1">
    <source>
        <dbReference type="EMBL" id="GFS41099.1"/>
    </source>
</evidence>
<comment type="caution">
    <text evidence="1">The sequence shown here is derived from an EMBL/GenBank/DDBJ whole genome shotgun (WGS) entry which is preliminary data.</text>
</comment>
<dbReference type="EMBL" id="BJWL01000363">
    <property type="protein sequence ID" value="GFS41099.1"/>
    <property type="molecule type" value="Genomic_DNA"/>
</dbReference>
<protein>
    <submittedName>
        <fullName evidence="1">Uncharacterized protein</fullName>
    </submittedName>
</protein>
<accession>A0A7J0DRU1</accession>
<evidence type="ECO:0000313" key="2">
    <source>
        <dbReference type="Proteomes" id="UP000585474"/>
    </source>
</evidence>
<name>A0A7J0DRU1_9ERIC</name>
<organism evidence="1 2">
    <name type="scientific">Actinidia rufa</name>
    <dbReference type="NCBI Taxonomy" id="165716"/>
    <lineage>
        <taxon>Eukaryota</taxon>
        <taxon>Viridiplantae</taxon>
        <taxon>Streptophyta</taxon>
        <taxon>Embryophyta</taxon>
        <taxon>Tracheophyta</taxon>
        <taxon>Spermatophyta</taxon>
        <taxon>Magnoliopsida</taxon>
        <taxon>eudicotyledons</taxon>
        <taxon>Gunneridae</taxon>
        <taxon>Pentapetalae</taxon>
        <taxon>asterids</taxon>
        <taxon>Ericales</taxon>
        <taxon>Actinidiaceae</taxon>
        <taxon>Actinidia</taxon>
    </lineage>
</organism>
<dbReference type="PANTHER" id="PTHR36733:SF1">
    <property type="entry name" value="CELL WALL PROTEIN-RELATED"/>
    <property type="match status" value="1"/>
</dbReference>
<dbReference type="OrthoDB" id="1931827at2759"/>
<sequence length="205" mass="21749">MKMYFALSTNTLTRRPKVQPTLQSLNYKKASSLPSLSITQQLNTSIYSLSNSLSNIYLQWLTTPNQSSLSFLILNILLAIAGPTLAGRETPKSSEETDTKQPQSFIGKDPSVLIPGFGRYMHTKKCKGFNPFTYNPITGTNGGTGGVGSTGAVAAGLVVPAPVEEPVALVAAVGLVAGHPTTTFQVVTTRSFPTPVSRSQTLDSA</sequence>
<dbReference type="PANTHER" id="PTHR36733">
    <property type="entry name" value="CELL WALL PROTEIN-RELATED"/>
    <property type="match status" value="1"/>
</dbReference>
<gene>
    <name evidence="1" type="ORF">Acr_00g0072290</name>
</gene>
<keyword evidence="2" id="KW-1185">Reference proteome</keyword>